<dbReference type="InterPro" id="IPR005288">
    <property type="entry name" value="NadB"/>
</dbReference>
<proteinExistence type="inferred from homology"/>
<name>A0ABX5CMD7_9ALTE</name>
<evidence type="ECO:0000256" key="10">
    <source>
        <dbReference type="ARBA" id="ARBA00048305"/>
    </source>
</evidence>
<keyword evidence="9 12" id="KW-0560">Oxidoreductase</keyword>
<comment type="catalytic activity">
    <reaction evidence="10">
        <text>L-aspartate + O2 = iminosuccinate + H2O2</text>
        <dbReference type="Rhea" id="RHEA:25876"/>
        <dbReference type="ChEBI" id="CHEBI:15379"/>
        <dbReference type="ChEBI" id="CHEBI:16240"/>
        <dbReference type="ChEBI" id="CHEBI:29991"/>
        <dbReference type="ChEBI" id="CHEBI:77875"/>
        <dbReference type="EC" id="1.4.3.16"/>
    </reaction>
    <physiologicalReaction direction="left-to-right" evidence="10">
        <dbReference type="Rhea" id="RHEA:25877"/>
    </physiologicalReaction>
</comment>
<evidence type="ECO:0000259" key="14">
    <source>
        <dbReference type="Pfam" id="PF00890"/>
    </source>
</evidence>
<keyword evidence="8 12" id="KW-0274">FAD</keyword>
<evidence type="ECO:0000256" key="1">
    <source>
        <dbReference type="ARBA" id="ARBA00001974"/>
    </source>
</evidence>
<evidence type="ECO:0000256" key="8">
    <source>
        <dbReference type="ARBA" id="ARBA00022827"/>
    </source>
</evidence>
<organism evidence="16 17">
    <name type="scientific">Alteromonas gracilis</name>
    <dbReference type="NCBI Taxonomy" id="1479524"/>
    <lineage>
        <taxon>Bacteria</taxon>
        <taxon>Pseudomonadati</taxon>
        <taxon>Pseudomonadota</taxon>
        <taxon>Gammaproteobacteria</taxon>
        <taxon>Alteromonadales</taxon>
        <taxon>Alteromonadaceae</taxon>
        <taxon>Alteromonas/Salinimonas group</taxon>
        <taxon>Alteromonas</taxon>
    </lineage>
</organism>
<dbReference type="InterPro" id="IPR037099">
    <property type="entry name" value="Fum_R/Succ_DH_flav-like_C_sf"/>
</dbReference>
<evidence type="ECO:0000256" key="2">
    <source>
        <dbReference type="ARBA" id="ARBA00004950"/>
    </source>
</evidence>
<dbReference type="SUPFAM" id="SSF46977">
    <property type="entry name" value="Succinate dehydrogenase/fumarate reductase flavoprotein C-terminal domain"/>
    <property type="match status" value="1"/>
</dbReference>
<dbReference type="PRINTS" id="PR00411">
    <property type="entry name" value="PNDRDTASEI"/>
</dbReference>
<evidence type="ECO:0000256" key="12">
    <source>
        <dbReference type="RuleBase" id="RU362049"/>
    </source>
</evidence>
<dbReference type="RefSeq" id="WP_105931699.1">
    <property type="nucleotide sequence ID" value="NZ_BTGH01000006.1"/>
</dbReference>
<dbReference type="InterPro" id="IPR036188">
    <property type="entry name" value="FAD/NAD-bd_sf"/>
</dbReference>
<feature type="domain" description="Fumarate reductase/succinate dehydrogenase flavoprotein-like C-terminal" evidence="15">
    <location>
        <begin position="447"/>
        <end position="531"/>
    </location>
</feature>
<evidence type="ECO:0000256" key="13">
    <source>
        <dbReference type="SAM" id="Coils"/>
    </source>
</evidence>
<dbReference type="NCBIfam" id="TIGR00551">
    <property type="entry name" value="nadB"/>
    <property type="match status" value="1"/>
</dbReference>
<feature type="coiled-coil region" evidence="13">
    <location>
        <begin position="459"/>
        <end position="486"/>
    </location>
</feature>
<sequence>MKSVSSSLTSTSNAIEHRCDVLIIGSGAAGLSLALKLADHCQVIVLSKSDRNEGSTRYAQGGIAAVFDEQDSIDAHVTDTLAAGAGLCEEPAVRFTAERAKSSLEWLIGYGVPFDTEKNESGEERFHLTREGGHSHRRILHAADATGEALQITLNDAVSTHPNIHVFERYNAIDLIPSREEKNSVVGAYVWNRQQEHVEVIRAPFVALATGGGSKVYQYTSNPDVSSGDGIAMAWRAGCRVANMEFNQFHPTCLYHPQARNFLITEALRGEGANLCHADGTRFMHKFDERGDLAPRDVVARAIDYEMKRLGADCMYLDISHKPADFIVKHFPNIYRKCRSLGIDITREPIPVVPAAHYSCGGVMTDFNAKTDLNNVYAIGEVAYTGLHGANRMASNSLLECVVFASAAAEDILKKLPSADCEESIAPWDESQVSNSDEEVIIQHNWHELRLFMWDYVGIVRTDKRLERAMRRIKLLEQEITEYYSHFRVSNNLLELRNLVTVAELIVRCAMERKESRGLHFNLDHPEQLDNPKPTVLIPRKQLSGSDVGSLITQDSFNDAD</sequence>
<protein>
    <recommendedName>
        <fullName evidence="5 11">L-aspartate oxidase</fullName>
        <ecNumber evidence="4 11">1.4.3.16</ecNumber>
    </recommendedName>
</protein>
<evidence type="ECO:0000313" key="17">
    <source>
        <dbReference type="Proteomes" id="UP000239539"/>
    </source>
</evidence>
<evidence type="ECO:0000256" key="11">
    <source>
        <dbReference type="NCBIfam" id="TIGR00551"/>
    </source>
</evidence>
<dbReference type="SUPFAM" id="SSF51905">
    <property type="entry name" value="FAD/NAD(P)-binding domain"/>
    <property type="match status" value="1"/>
</dbReference>
<dbReference type="EMBL" id="PVNO01000026">
    <property type="protein sequence ID" value="PRO68563.1"/>
    <property type="molecule type" value="Genomic_DNA"/>
</dbReference>
<comment type="similarity">
    <text evidence="3 12">Belongs to the FAD-dependent oxidoreductase 2 family. NadB subfamily.</text>
</comment>
<comment type="function">
    <text evidence="12">Catalyzes the oxidation of L-aspartate to iminoaspartate.</text>
</comment>
<evidence type="ECO:0000256" key="5">
    <source>
        <dbReference type="ARBA" id="ARBA00021901"/>
    </source>
</evidence>
<dbReference type="InterPro" id="IPR003953">
    <property type="entry name" value="FAD-dep_OxRdtase_2_FAD-bd"/>
</dbReference>
<dbReference type="Pfam" id="PF02910">
    <property type="entry name" value="Succ_DH_flav_C"/>
    <property type="match status" value="1"/>
</dbReference>
<dbReference type="InterPro" id="IPR015939">
    <property type="entry name" value="Fum_Rdtase/Succ_DH_flav-like_C"/>
</dbReference>
<evidence type="ECO:0000256" key="4">
    <source>
        <dbReference type="ARBA" id="ARBA00012173"/>
    </source>
</evidence>
<comment type="pathway">
    <text evidence="2 12">Cofactor biosynthesis; NAD(+) biosynthesis; iminoaspartate from L-aspartate (oxidase route): step 1/1.</text>
</comment>
<dbReference type="InterPro" id="IPR027477">
    <property type="entry name" value="Succ_DH/fumarate_Rdtase_cat_sf"/>
</dbReference>
<keyword evidence="7 12" id="KW-0662">Pyridine nucleotide biosynthesis</keyword>
<dbReference type="Gene3D" id="1.20.58.100">
    <property type="entry name" value="Fumarate reductase/succinate dehydrogenase flavoprotein-like, C-terminal domain"/>
    <property type="match status" value="1"/>
</dbReference>
<keyword evidence="13" id="KW-0175">Coiled coil</keyword>
<dbReference type="Proteomes" id="UP000239539">
    <property type="component" value="Unassembled WGS sequence"/>
</dbReference>
<evidence type="ECO:0000256" key="7">
    <source>
        <dbReference type="ARBA" id="ARBA00022642"/>
    </source>
</evidence>
<dbReference type="Pfam" id="PF00890">
    <property type="entry name" value="FAD_binding_2"/>
    <property type="match status" value="1"/>
</dbReference>
<feature type="domain" description="FAD-dependent oxidoreductase 2 FAD-binding" evidence="14">
    <location>
        <begin position="20"/>
        <end position="398"/>
    </location>
</feature>
<dbReference type="PANTHER" id="PTHR42716:SF2">
    <property type="entry name" value="L-ASPARTATE OXIDASE, CHLOROPLASTIC"/>
    <property type="match status" value="1"/>
</dbReference>
<keyword evidence="6 12" id="KW-0285">Flavoprotein</keyword>
<evidence type="ECO:0000313" key="16">
    <source>
        <dbReference type="EMBL" id="PRO68563.1"/>
    </source>
</evidence>
<comment type="caution">
    <text evidence="16">The sequence shown here is derived from an EMBL/GenBank/DDBJ whole genome shotgun (WGS) entry which is preliminary data.</text>
</comment>
<evidence type="ECO:0000256" key="6">
    <source>
        <dbReference type="ARBA" id="ARBA00022630"/>
    </source>
</evidence>
<dbReference type="SUPFAM" id="SSF56425">
    <property type="entry name" value="Succinate dehydrogenase/fumarate reductase flavoprotein, catalytic domain"/>
    <property type="match status" value="1"/>
</dbReference>
<gene>
    <name evidence="16" type="ORF">C6Y39_13110</name>
</gene>
<evidence type="ECO:0000256" key="3">
    <source>
        <dbReference type="ARBA" id="ARBA00008562"/>
    </source>
</evidence>
<dbReference type="NCBIfam" id="NF006567">
    <property type="entry name" value="PRK09077.1"/>
    <property type="match status" value="1"/>
</dbReference>
<evidence type="ECO:0000256" key="9">
    <source>
        <dbReference type="ARBA" id="ARBA00023002"/>
    </source>
</evidence>
<dbReference type="PIRSF" id="PIRSF000171">
    <property type="entry name" value="SDHA_APRA_LASPO"/>
    <property type="match status" value="1"/>
</dbReference>
<comment type="cofactor">
    <cofactor evidence="1 12">
        <name>FAD</name>
        <dbReference type="ChEBI" id="CHEBI:57692"/>
    </cofactor>
</comment>
<keyword evidence="17" id="KW-1185">Reference proteome</keyword>
<dbReference type="PRINTS" id="PR00368">
    <property type="entry name" value="FADPNR"/>
</dbReference>
<dbReference type="Gene3D" id="3.50.50.60">
    <property type="entry name" value="FAD/NAD(P)-binding domain"/>
    <property type="match status" value="1"/>
</dbReference>
<dbReference type="EC" id="1.4.3.16" evidence="4 11"/>
<evidence type="ECO:0000259" key="15">
    <source>
        <dbReference type="Pfam" id="PF02910"/>
    </source>
</evidence>
<reference evidence="17" key="1">
    <citation type="journal article" date="2020" name="Int. J. Syst. Evol. Microbiol.">
        <title>Alteromonas alba sp. nov., a marine bacterium isolated from the seawater of the West Pacific Ocean.</title>
        <authorList>
            <person name="Sun C."/>
            <person name="Wu Y.-H."/>
            <person name="Xamxidin M."/>
            <person name="Cheng H."/>
            <person name="Xu X.-W."/>
        </authorList>
    </citation>
    <scope>NUCLEOTIDE SEQUENCE [LARGE SCALE GENOMIC DNA]</scope>
    <source>
        <strain evidence="17">9a2</strain>
    </source>
</reference>
<dbReference type="Gene3D" id="3.90.700.10">
    <property type="entry name" value="Succinate dehydrogenase/fumarate reductase flavoprotein, catalytic domain"/>
    <property type="match status" value="1"/>
</dbReference>
<comment type="subcellular location">
    <subcellularLocation>
        <location evidence="12">Cytoplasm</location>
    </subcellularLocation>
</comment>
<accession>A0ABX5CMD7</accession>
<dbReference type="PANTHER" id="PTHR42716">
    <property type="entry name" value="L-ASPARTATE OXIDASE"/>
    <property type="match status" value="1"/>
</dbReference>